<comment type="function">
    <text evidence="3">Catalyzes the hydrolysis of N-formyl-L-kynurenine to L-kynurenine, the second step in the kynurenine pathway of tryptophan degradation. Kynurenine may be further oxidized to nicotinic acid, NAD(H) and NADP(H). Required for elimination of toxic metabolites.</text>
</comment>
<reference evidence="5" key="2">
    <citation type="submission" date="2020-02" db="EMBL/GenBank/DDBJ databases">
        <title>Identification and distribution of gene clusters putatively required for synthesis of sphingolipid metabolism inhibitors in phylogenetically diverse species of the filamentous fungus Fusarium.</title>
        <authorList>
            <person name="Kim H.-S."/>
            <person name="Busman M."/>
            <person name="Brown D.W."/>
            <person name="Divon H."/>
            <person name="Uhlig S."/>
            <person name="Proctor R.H."/>
        </authorList>
    </citation>
    <scope>NUCLEOTIDE SEQUENCE</scope>
    <source>
        <strain evidence="5">NRRL 25174</strain>
    </source>
</reference>
<dbReference type="PANTHER" id="PTHR48081:SF33">
    <property type="entry name" value="KYNURENINE FORMAMIDASE"/>
    <property type="match status" value="1"/>
</dbReference>
<protein>
    <recommendedName>
        <fullName evidence="3">Kynurenine formamidase</fullName>
        <shortName evidence="3">KFA</shortName>
        <shortName evidence="3">KFase</shortName>
        <ecNumber evidence="3">3.5.1.9</ecNumber>
    </recommendedName>
    <alternativeName>
        <fullName evidence="3">Arylformamidase</fullName>
    </alternativeName>
    <alternativeName>
        <fullName evidence="3">N-formylkynurenine formamidase</fullName>
        <shortName evidence="3">FKF</shortName>
    </alternativeName>
</protein>
<feature type="active site" evidence="3">
    <location>
        <position position="300"/>
    </location>
</feature>
<keyword evidence="1 3" id="KW-0378">Hydrolase</keyword>
<feature type="active site" evidence="3">
    <location>
        <position position="268"/>
    </location>
</feature>
<comment type="caution">
    <text evidence="5">The sequence shown here is derived from an EMBL/GenBank/DDBJ whole genome shotgun (WGS) entry which is preliminary data.</text>
</comment>
<comment type="pathway">
    <text evidence="3">Amino-acid degradation; L-tryptophan degradation via kynurenine pathway; L-kynurenine from L-tryptophan: step 2/2.</text>
</comment>
<dbReference type="GO" id="GO:0004061">
    <property type="term" value="F:arylformamidase activity"/>
    <property type="evidence" value="ECO:0007669"/>
    <property type="project" value="UniProtKB-UniRule"/>
</dbReference>
<dbReference type="PANTHER" id="PTHR48081">
    <property type="entry name" value="AB HYDROLASE SUPERFAMILY PROTEIN C4A8.06C"/>
    <property type="match status" value="1"/>
</dbReference>
<comment type="similarity">
    <text evidence="3">Belongs to the kynurenine formamidase family.</text>
</comment>
<dbReference type="Proteomes" id="UP000730481">
    <property type="component" value="Unassembled WGS sequence"/>
</dbReference>
<dbReference type="AlphaFoldDB" id="A0A9P5E4F7"/>
<evidence type="ECO:0000313" key="6">
    <source>
        <dbReference type="Proteomes" id="UP000730481"/>
    </source>
</evidence>
<reference evidence="5" key="1">
    <citation type="journal article" date="2017" name="Mycologia">
        <title>Fusarium algeriense, sp. nov., a novel toxigenic crown rot pathogen of durum wheat from Algeria is nested in the Fusarium burgessii species complex.</title>
        <authorList>
            <person name="Laraba I."/>
            <person name="Keddad A."/>
            <person name="Boureghda H."/>
            <person name="Abdallah N."/>
            <person name="Vaughan M.M."/>
            <person name="Proctor R.H."/>
            <person name="Busman M."/>
            <person name="O'Donnell K."/>
        </authorList>
    </citation>
    <scope>NUCLEOTIDE SEQUENCE</scope>
    <source>
        <strain evidence="5">NRRL 25174</strain>
    </source>
</reference>
<keyword evidence="2 3" id="KW-0823">Tryptophan catabolism</keyword>
<sequence length="324" mass="35969">MTSQLWSSVPWVESGDTWHKRRVPYIQDATYLHTLDVWQPKSAEESSFLTADSLQHKKGPWVIYIHGGAWRDPLVDSSSFEATALKLLSDKDTPIAGIASINYPLSSHPNHPTDPAPPRDPSQPVDVARQAKHPDHIIALLTAISFLQNDLRVAHEYILSGHSCGATMTFQTLMNPHRWSPAAGGISVPKVKKPSVVAPLNGLYDLATFINSPPESHQQLQSLYTDFTKNAFGNDEAVWKAVCPTSITDWNTEWPEGKVVVIAQSKEDGLVPYAQTELMKDHLSKTSTLKVIEMKASGDHNDLWKQADEIKDIIKCAIEHVSKV</sequence>
<dbReference type="InterPro" id="IPR050300">
    <property type="entry name" value="GDXG_lipolytic_enzyme"/>
</dbReference>
<comment type="domain">
    <text evidence="3">The main chain amide nitrogen atoms of the second glycine and its adjacent residue in the HGGXW motif define the oxyanion hole, and stabilize the oxyanion that forms during the nucleophilic attack by the catalytic serine during substrate cleavage.</text>
</comment>
<evidence type="ECO:0000256" key="1">
    <source>
        <dbReference type="ARBA" id="ARBA00022801"/>
    </source>
</evidence>
<evidence type="ECO:0000256" key="3">
    <source>
        <dbReference type="HAMAP-Rule" id="MF_03014"/>
    </source>
</evidence>
<dbReference type="GO" id="GO:0019441">
    <property type="term" value="P:L-tryptophan catabolic process to kynurenine"/>
    <property type="evidence" value="ECO:0007669"/>
    <property type="project" value="UniProtKB-UniRule"/>
</dbReference>
<proteinExistence type="inferred from homology"/>
<dbReference type="GO" id="GO:0034354">
    <property type="term" value="P:'de novo' NAD+ biosynthetic process from L-tryptophan"/>
    <property type="evidence" value="ECO:0007669"/>
    <property type="project" value="UniProtKB-UniRule"/>
</dbReference>
<evidence type="ECO:0000256" key="4">
    <source>
        <dbReference type="SAM" id="MobiDB-lite"/>
    </source>
</evidence>
<feature type="active site" description="Nucleophile" evidence="3">
    <location>
        <position position="163"/>
    </location>
</feature>
<dbReference type="SUPFAM" id="SSF53474">
    <property type="entry name" value="alpha/beta-Hydrolases"/>
    <property type="match status" value="1"/>
</dbReference>
<keyword evidence="6" id="KW-1185">Reference proteome</keyword>
<dbReference type="EMBL" id="PVQB02000033">
    <property type="protein sequence ID" value="KAF4345175.1"/>
    <property type="molecule type" value="Genomic_DNA"/>
</dbReference>
<evidence type="ECO:0000313" key="5">
    <source>
        <dbReference type="EMBL" id="KAF4345175.1"/>
    </source>
</evidence>
<comment type="subunit">
    <text evidence="3">Homodimer.</text>
</comment>
<dbReference type="EC" id="3.5.1.9" evidence="3"/>
<comment type="catalytic activity">
    <reaction evidence="3">
        <text>N-formyl-L-kynurenine + H2O = L-kynurenine + formate + H(+)</text>
        <dbReference type="Rhea" id="RHEA:13009"/>
        <dbReference type="ChEBI" id="CHEBI:15377"/>
        <dbReference type="ChEBI" id="CHEBI:15378"/>
        <dbReference type="ChEBI" id="CHEBI:15740"/>
        <dbReference type="ChEBI" id="CHEBI:57959"/>
        <dbReference type="ChEBI" id="CHEBI:58629"/>
        <dbReference type="EC" id="3.5.1.9"/>
    </reaction>
</comment>
<accession>A0A9P5E4F7</accession>
<dbReference type="InterPro" id="IPR027519">
    <property type="entry name" value="KFase_ver/fungi-typ"/>
</dbReference>
<feature type="region of interest" description="Disordered" evidence="4">
    <location>
        <begin position="104"/>
        <end position="126"/>
    </location>
</feature>
<evidence type="ECO:0000256" key="2">
    <source>
        <dbReference type="ARBA" id="ARBA00023079"/>
    </source>
</evidence>
<dbReference type="InterPro" id="IPR029058">
    <property type="entry name" value="AB_hydrolase_fold"/>
</dbReference>
<dbReference type="HAMAP" id="MF_03014">
    <property type="entry name" value="KFase"/>
    <property type="match status" value="1"/>
</dbReference>
<name>A0A9P5E4F7_9HYPO</name>
<organism evidence="5 6">
    <name type="scientific">Fusarium beomiforme</name>
    <dbReference type="NCBI Taxonomy" id="44412"/>
    <lineage>
        <taxon>Eukaryota</taxon>
        <taxon>Fungi</taxon>
        <taxon>Dikarya</taxon>
        <taxon>Ascomycota</taxon>
        <taxon>Pezizomycotina</taxon>
        <taxon>Sordariomycetes</taxon>
        <taxon>Hypocreomycetidae</taxon>
        <taxon>Hypocreales</taxon>
        <taxon>Nectriaceae</taxon>
        <taxon>Fusarium</taxon>
        <taxon>Fusarium burgessii species complex</taxon>
    </lineage>
</organism>
<dbReference type="Gene3D" id="3.40.50.1820">
    <property type="entry name" value="alpha/beta hydrolase"/>
    <property type="match status" value="1"/>
</dbReference>
<gene>
    <name evidence="5" type="ORF">FBEOM_881</name>
</gene>
<feature type="short sequence motif" description="HGGXW" evidence="3">
    <location>
        <begin position="66"/>
        <end position="70"/>
    </location>
</feature>
<feature type="compositionally biased region" description="Pro residues" evidence="4">
    <location>
        <begin position="112"/>
        <end position="121"/>
    </location>
</feature>
<dbReference type="OrthoDB" id="420264at2759"/>